<evidence type="ECO:0000256" key="1">
    <source>
        <dbReference type="ARBA" id="ARBA00001946"/>
    </source>
</evidence>
<keyword evidence="14" id="KW-1185">Reference proteome</keyword>
<sequence length="445" mass="52087">MMKLTLQQIVIGHCVVVHVIISDEMDRILSSQGHEIKCFIRRRSLMLKASTDIQAYLAYKQEECDEKNLKNTCFWKLVESGKSEQEAHEILEESEKGKGKQAKTEIRFQQFGINYKNLPDIFCQGSCILRTEIEDEDKRKVITVQAKKIASKNFLNGYPCLSENLTDLKQNASSIGEKHLNKWRVEHQMKQDRWIVIRIDGCSFSRFTEVHEFEKPTDEQALTLMNSCAMAVLEEFKEIVYGYGASDEYSFVLEKNTELHQRRHSKLVSAICSLFTDAYVSKWKAFFPKKELQYAPRFDGRAVCYKSYKLIRDYLSWRQVDCHVNNRHNTCFWALVKSGKSKREAQTRLQGTSTKEKYQMLSQEFGIDYNQLLLKFLNGSSVFWDNKEVNGVKKKLVVEYPNIIKDDFWHEHPHIIKNTDSMFTTLEYILFFTAPLTLCLLTRLF</sequence>
<feature type="domain" description="tRNAHis guanylyltransferase catalytic" evidence="11">
    <location>
        <begin position="182"/>
        <end position="305"/>
    </location>
</feature>
<feature type="domain" description="Thg1 C-terminal" evidence="12">
    <location>
        <begin position="310"/>
        <end position="392"/>
    </location>
</feature>
<dbReference type="Pfam" id="PF14413">
    <property type="entry name" value="Thg1C"/>
    <property type="match status" value="2"/>
</dbReference>
<evidence type="ECO:0000256" key="10">
    <source>
        <dbReference type="ARBA" id="ARBA00023134"/>
    </source>
</evidence>
<keyword evidence="10" id="KW-0342">GTP-binding</keyword>
<comment type="similarity">
    <text evidence="2">Belongs to the tRNA(His) guanylyltransferase family.</text>
</comment>
<name>A0ABQ4WW40_9ASTR</name>
<reference evidence="13" key="1">
    <citation type="journal article" date="2022" name="Int. J. Mol. Sci.">
        <title>Draft Genome of Tanacetum Coccineum: Genomic Comparison of Closely Related Tanacetum-Family Plants.</title>
        <authorList>
            <person name="Yamashiro T."/>
            <person name="Shiraishi A."/>
            <person name="Nakayama K."/>
            <person name="Satake H."/>
        </authorList>
    </citation>
    <scope>NUCLEOTIDE SEQUENCE</scope>
</reference>
<dbReference type="PANTHER" id="PTHR12729">
    <property type="entry name" value="TRNA(HIS) GUANYLYLTRANSFERASE-RELATED"/>
    <property type="match status" value="1"/>
</dbReference>
<dbReference type="InterPro" id="IPR024956">
    <property type="entry name" value="tRNAHis_GuaTrfase_cat"/>
</dbReference>
<evidence type="ECO:0000256" key="7">
    <source>
        <dbReference type="ARBA" id="ARBA00022723"/>
    </source>
</evidence>
<evidence type="ECO:0000313" key="14">
    <source>
        <dbReference type="Proteomes" id="UP001151760"/>
    </source>
</evidence>
<evidence type="ECO:0000259" key="11">
    <source>
        <dbReference type="Pfam" id="PF04446"/>
    </source>
</evidence>
<evidence type="ECO:0000256" key="6">
    <source>
        <dbReference type="ARBA" id="ARBA00022695"/>
    </source>
</evidence>
<keyword evidence="9" id="KW-0460">Magnesium</keyword>
<evidence type="ECO:0000256" key="3">
    <source>
        <dbReference type="ARBA" id="ARBA00012511"/>
    </source>
</evidence>
<evidence type="ECO:0000256" key="9">
    <source>
        <dbReference type="ARBA" id="ARBA00022842"/>
    </source>
</evidence>
<keyword evidence="6" id="KW-0548">Nucleotidyltransferase</keyword>
<dbReference type="InterPro" id="IPR007537">
    <property type="entry name" value="tRNAHis_GuaTrfase_Thg1"/>
</dbReference>
<dbReference type="InterPro" id="IPR038469">
    <property type="entry name" value="tRNAHis_GuaTrfase_Thg1_sf"/>
</dbReference>
<dbReference type="Proteomes" id="UP001151760">
    <property type="component" value="Unassembled WGS sequence"/>
</dbReference>
<gene>
    <name evidence="13" type="ORF">Tco_0651680</name>
</gene>
<evidence type="ECO:0000313" key="13">
    <source>
        <dbReference type="EMBL" id="GJS56896.1"/>
    </source>
</evidence>
<dbReference type="Pfam" id="PF04446">
    <property type="entry name" value="Thg1"/>
    <property type="match status" value="1"/>
</dbReference>
<dbReference type="EMBL" id="BQNB010008968">
    <property type="protein sequence ID" value="GJS56896.1"/>
    <property type="molecule type" value="Genomic_DNA"/>
</dbReference>
<evidence type="ECO:0000256" key="8">
    <source>
        <dbReference type="ARBA" id="ARBA00022741"/>
    </source>
</evidence>
<protein>
    <recommendedName>
        <fullName evidence="3">tRNA(His) guanylyltransferase</fullName>
        <ecNumber evidence="3">2.7.7.79</ecNumber>
    </recommendedName>
</protein>
<keyword evidence="4" id="KW-0808">Transferase</keyword>
<evidence type="ECO:0000259" key="12">
    <source>
        <dbReference type="Pfam" id="PF14413"/>
    </source>
</evidence>
<keyword evidence="7" id="KW-0479">Metal-binding</keyword>
<dbReference type="InterPro" id="IPR025845">
    <property type="entry name" value="Thg1_C_dom"/>
</dbReference>
<comment type="caution">
    <text evidence="13">The sequence shown here is derived from an EMBL/GenBank/DDBJ whole genome shotgun (WGS) entry which is preliminary data.</text>
</comment>
<organism evidence="13 14">
    <name type="scientific">Tanacetum coccineum</name>
    <dbReference type="NCBI Taxonomy" id="301880"/>
    <lineage>
        <taxon>Eukaryota</taxon>
        <taxon>Viridiplantae</taxon>
        <taxon>Streptophyta</taxon>
        <taxon>Embryophyta</taxon>
        <taxon>Tracheophyta</taxon>
        <taxon>Spermatophyta</taxon>
        <taxon>Magnoliopsida</taxon>
        <taxon>eudicotyledons</taxon>
        <taxon>Gunneridae</taxon>
        <taxon>Pentapetalae</taxon>
        <taxon>asterids</taxon>
        <taxon>campanulids</taxon>
        <taxon>Asterales</taxon>
        <taxon>Asteraceae</taxon>
        <taxon>Asteroideae</taxon>
        <taxon>Anthemideae</taxon>
        <taxon>Anthemidinae</taxon>
        <taxon>Tanacetum</taxon>
    </lineage>
</organism>
<evidence type="ECO:0000256" key="5">
    <source>
        <dbReference type="ARBA" id="ARBA00022694"/>
    </source>
</evidence>
<dbReference type="Gene3D" id="3.30.70.3000">
    <property type="match status" value="2"/>
</dbReference>
<accession>A0ABQ4WW40</accession>
<keyword evidence="5" id="KW-0819">tRNA processing</keyword>
<feature type="domain" description="Thg1 C-terminal" evidence="12">
    <location>
        <begin position="53"/>
        <end position="144"/>
    </location>
</feature>
<keyword evidence="8" id="KW-0547">Nucleotide-binding</keyword>
<evidence type="ECO:0000256" key="2">
    <source>
        <dbReference type="ARBA" id="ARBA00010113"/>
    </source>
</evidence>
<dbReference type="PANTHER" id="PTHR12729:SF6">
    <property type="entry name" value="TRNA(HIS) GUANYLYLTRANSFERASE-RELATED"/>
    <property type="match status" value="1"/>
</dbReference>
<evidence type="ECO:0000256" key="4">
    <source>
        <dbReference type="ARBA" id="ARBA00022679"/>
    </source>
</evidence>
<reference evidence="13" key="2">
    <citation type="submission" date="2022-01" db="EMBL/GenBank/DDBJ databases">
        <authorList>
            <person name="Yamashiro T."/>
            <person name="Shiraishi A."/>
            <person name="Satake H."/>
            <person name="Nakayama K."/>
        </authorList>
    </citation>
    <scope>NUCLEOTIDE SEQUENCE</scope>
</reference>
<proteinExistence type="inferred from homology"/>
<dbReference type="EC" id="2.7.7.79" evidence="3"/>
<comment type="cofactor">
    <cofactor evidence="1">
        <name>Mg(2+)</name>
        <dbReference type="ChEBI" id="CHEBI:18420"/>
    </cofactor>
</comment>